<feature type="domain" description="DUF4097" evidence="1">
    <location>
        <begin position="117"/>
        <end position="219"/>
    </location>
</feature>
<keyword evidence="3" id="KW-1185">Reference proteome</keyword>
<evidence type="ECO:0000313" key="3">
    <source>
        <dbReference type="Proteomes" id="UP000242818"/>
    </source>
</evidence>
<reference evidence="2 3" key="1">
    <citation type="submission" date="2016-08" db="EMBL/GenBank/DDBJ databases">
        <authorList>
            <person name="Seilhamer J.J."/>
        </authorList>
    </citation>
    <scope>NUCLEOTIDE SEQUENCE [LARGE SCALE GENOMIC DNA]</scope>
    <source>
        <strain evidence="2 3">A37T2</strain>
    </source>
</reference>
<accession>A0A1C3YSY6</accession>
<evidence type="ECO:0000259" key="1">
    <source>
        <dbReference type="Pfam" id="PF13349"/>
    </source>
</evidence>
<protein>
    <recommendedName>
        <fullName evidence="1">DUF4097 domain-containing protein</fullName>
    </recommendedName>
</protein>
<dbReference type="OrthoDB" id="1114934at2"/>
<evidence type="ECO:0000313" key="2">
    <source>
        <dbReference type="EMBL" id="SCB73216.1"/>
    </source>
</evidence>
<organism evidence="2 3">
    <name type="scientific">Chitinophaga costaii</name>
    <dbReference type="NCBI Taxonomy" id="1335309"/>
    <lineage>
        <taxon>Bacteria</taxon>
        <taxon>Pseudomonadati</taxon>
        <taxon>Bacteroidota</taxon>
        <taxon>Chitinophagia</taxon>
        <taxon>Chitinophagales</taxon>
        <taxon>Chitinophagaceae</taxon>
        <taxon>Chitinophaga</taxon>
    </lineage>
</organism>
<gene>
    <name evidence="2" type="ORF">GA0116948_10193</name>
</gene>
<proteinExistence type="predicted"/>
<sequence length="255" mass="27194">MKYRYITTAIFYVVMVTGLLQVSSVFAQRQVIALQPGKPWRLEVGLYEGDISIQGYAGNEIVIDAVFPPKNSGERIEVQKGDDGLIKISTPLLSPRCVLKLKIPEKNVAVKLGTVLNGNIELSGVQGNVEVDNVSGNLLLTGISGTVLANTVNGNVTVKMTSVKPGTPLTFSSVSGAIDVSLPANINADVRLKSDIGTLTSDFDVEDKSKQKLIFQNQRSTAMGGKGWLGVKINAGGTDVLITNVSGNITLRKNH</sequence>
<name>A0A1C3YSY6_9BACT</name>
<dbReference type="Pfam" id="PF13349">
    <property type="entry name" value="DUF4097"/>
    <property type="match status" value="1"/>
</dbReference>
<dbReference type="STRING" id="1335309.GA0116948_10193"/>
<dbReference type="Proteomes" id="UP000242818">
    <property type="component" value="Unassembled WGS sequence"/>
</dbReference>
<dbReference type="AlphaFoldDB" id="A0A1C3YSY6"/>
<dbReference type="RefSeq" id="WP_123891665.1">
    <property type="nucleotide sequence ID" value="NZ_FMAR01000001.1"/>
</dbReference>
<dbReference type="EMBL" id="FMAR01000001">
    <property type="protein sequence ID" value="SCB73216.1"/>
    <property type="molecule type" value="Genomic_DNA"/>
</dbReference>
<dbReference type="InterPro" id="IPR025164">
    <property type="entry name" value="Toastrack_DUF4097"/>
</dbReference>